<dbReference type="Proteomes" id="UP001732700">
    <property type="component" value="Chromosome 2D"/>
</dbReference>
<reference evidence="1" key="2">
    <citation type="submission" date="2025-09" db="UniProtKB">
        <authorList>
            <consortium name="EnsemblPlants"/>
        </authorList>
    </citation>
    <scope>IDENTIFICATION</scope>
</reference>
<evidence type="ECO:0000313" key="2">
    <source>
        <dbReference type="Proteomes" id="UP001732700"/>
    </source>
</evidence>
<evidence type="ECO:0000313" key="1">
    <source>
        <dbReference type="EnsemblPlants" id="AVESA.00010b.r2.2DG0399580.1.CDS"/>
    </source>
</evidence>
<organism evidence="1 2">
    <name type="scientific">Avena sativa</name>
    <name type="common">Oat</name>
    <dbReference type="NCBI Taxonomy" id="4498"/>
    <lineage>
        <taxon>Eukaryota</taxon>
        <taxon>Viridiplantae</taxon>
        <taxon>Streptophyta</taxon>
        <taxon>Embryophyta</taxon>
        <taxon>Tracheophyta</taxon>
        <taxon>Spermatophyta</taxon>
        <taxon>Magnoliopsida</taxon>
        <taxon>Liliopsida</taxon>
        <taxon>Poales</taxon>
        <taxon>Poaceae</taxon>
        <taxon>BOP clade</taxon>
        <taxon>Pooideae</taxon>
        <taxon>Poodae</taxon>
        <taxon>Poeae</taxon>
        <taxon>Poeae Chloroplast Group 1 (Aveneae type)</taxon>
        <taxon>Aveninae</taxon>
        <taxon>Avena</taxon>
    </lineage>
</organism>
<proteinExistence type="predicted"/>
<dbReference type="EnsemblPlants" id="AVESA.00010b.r2.2DG0399580.1">
    <property type="protein sequence ID" value="AVESA.00010b.r2.2DG0399580.1.CDS"/>
    <property type="gene ID" value="AVESA.00010b.r2.2DG0399580"/>
</dbReference>
<sequence length="317" mass="35475">MDQQQQQQEMEAVFQGVDFVRLRRGRAYAHAAEDGRSVRLDPRRASHNAVWAVTPRFCPTTATYCVLLRGAYGRYLGAPDATARDSLCCPCSAAPPCRAAAQRDFDSPEILAILWRVVPTSRQGTFLLQDASGRYLRANPRCLCLLPCRCRPGVSVSTCRGLGKATQWAVETVPRGRRPDNPIARDSLFARVCPPLSSLYVRWFSEREIRYVDADDGTGVIREDRWLSTRYAGRTTAHLKRHLVNLLVPRLIAKFTLCIRAGLYGEPTPLAVNLPRSREKLDIVLFEYAESVDDLFIYPDVDAVAEVAAPARDEPVP</sequence>
<keyword evidence="2" id="KW-1185">Reference proteome</keyword>
<protein>
    <submittedName>
        <fullName evidence="1">Uncharacterized protein</fullName>
    </submittedName>
</protein>
<reference evidence="1" key="1">
    <citation type="submission" date="2021-05" db="EMBL/GenBank/DDBJ databases">
        <authorList>
            <person name="Scholz U."/>
            <person name="Mascher M."/>
            <person name="Fiebig A."/>
        </authorList>
    </citation>
    <scope>NUCLEOTIDE SEQUENCE [LARGE SCALE GENOMIC DNA]</scope>
</reference>
<accession>A0ACD5VAK8</accession>
<name>A0ACD5VAK8_AVESA</name>